<reference evidence="15" key="1">
    <citation type="submission" date="2022-06" db="EMBL/GenBank/DDBJ databases">
        <title>Uncovering the hologenomic basis of an extraordinary plant invasion.</title>
        <authorList>
            <person name="Bieker V.C."/>
            <person name="Martin M.D."/>
            <person name="Gilbert T."/>
            <person name="Hodgins K."/>
            <person name="Battlay P."/>
            <person name="Petersen B."/>
            <person name="Wilson J."/>
        </authorList>
    </citation>
    <scope>NUCLEOTIDE SEQUENCE</scope>
    <source>
        <strain evidence="15">AA19_3_7</strain>
        <tissue evidence="15">Leaf</tissue>
    </source>
</reference>
<comment type="similarity">
    <text evidence="3 14">Belongs to the very long-chain fatty acids dehydratase HACD family.</text>
</comment>
<comment type="caution">
    <text evidence="14">Lacks conserved residue(s) required for the propagation of feature annotation.</text>
</comment>
<keyword evidence="6 14" id="KW-0812">Transmembrane</keyword>
<comment type="subcellular location">
    <subcellularLocation>
        <location evidence="14">Endoplasmic reticulum membrane</location>
        <topology evidence="14">Multi-pass membrane protein</topology>
    </subcellularLocation>
    <subcellularLocation>
        <location evidence="1">Membrane</location>
        <topology evidence="1">Multi-pass membrane protein</topology>
    </subcellularLocation>
</comment>
<protein>
    <recommendedName>
        <fullName evidence="4 14">Very-long-chain (3R)-3-hydroxyacyl-CoA dehydratase</fullName>
        <ecNumber evidence="4 14">4.2.1.134</ecNumber>
    </recommendedName>
</protein>
<sequence length="65" mass="7737">MIYYALPYMKESGMYSVRMPNKWNFSFDYFYAAIVVLAIYVPGIPHLYGYMLGQRKKTLSRPKKE</sequence>
<evidence type="ECO:0000256" key="4">
    <source>
        <dbReference type="ARBA" id="ARBA00013122"/>
    </source>
</evidence>
<feature type="transmembrane region" description="Helical" evidence="14">
    <location>
        <begin position="29"/>
        <end position="53"/>
    </location>
</feature>
<comment type="pathway">
    <text evidence="2 14">Lipid metabolism; fatty acid biosynthesis.</text>
</comment>
<evidence type="ECO:0000256" key="6">
    <source>
        <dbReference type="ARBA" id="ARBA00022692"/>
    </source>
</evidence>
<keyword evidence="16" id="KW-1185">Reference proteome</keyword>
<evidence type="ECO:0000256" key="11">
    <source>
        <dbReference type="ARBA" id="ARBA00023160"/>
    </source>
</evidence>
<evidence type="ECO:0000256" key="10">
    <source>
        <dbReference type="ARBA" id="ARBA00023136"/>
    </source>
</evidence>
<dbReference type="Proteomes" id="UP001206925">
    <property type="component" value="Unassembled WGS sequence"/>
</dbReference>
<keyword evidence="12 14" id="KW-0456">Lyase</keyword>
<dbReference type="PANTHER" id="PTHR11035">
    <property type="entry name" value="VERY-LONG-CHAIN (3R)-3-HYDROXYACYL-COA DEHYDRATASE"/>
    <property type="match status" value="1"/>
</dbReference>
<proteinExistence type="inferred from homology"/>
<keyword evidence="5 14" id="KW-0444">Lipid biosynthesis</keyword>
<comment type="catalytic activity">
    <reaction evidence="13 14">
        <text>a very-long-chain (3R)-3-hydroxyacyl-CoA = a very-long-chain (2E)-enoyl-CoA + H2O</text>
        <dbReference type="Rhea" id="RHEA:45812"/>
        <dbReference type="ChEBI" id="CHEBI:15377"/>
        <dbReference type="ChEBI" id="CHEBI:83728"/>
        <dbReference type="ChEBI" id="CHEBI:85440"/>
        <dbReference type="EC" id="4.2.1.134"/>
    </reaction>
</comment>
<evidence type="ECO:0000313" key="15">
    <source>
        <dbReference type="EMBL" id="KAI7741649.1"/>
    </source>
</evidence>
<evidence type="ECO:0000256" key="7">
    <source>
        <dbReference type="ARBA" id="ARBA00022832"/>
    </source>
</evidence>
<dbReference type="AlphaFoldDB" id="A0AAD5CJH1"/>
<evidence type="ECO:0000256" key="13">
    <source>
        <dbReference type="ARBA" id="ARBA00036671"/>
    </source>
</evidence>
<evidence type="ECO:0000256" key="14">
    <source>
        <dbReference type="RuleBase" id="RU363109"/>
    </source>
</evidence>
<dbReference type="EMBL" id="JAMZMK010008154">
    <property type="protein sequence ID" value="KAI7741649.1"/>
    <property type="molecule type" value="Genomic_DNA"/>
</dbReference>
<dbReference type="GO" id="GO:0042761">
    <property type="term" value="P:very long-chain fatty acid biosynthetic process"/>
    <property type="evidence" value="ECO:0007669"/>
    <property type="project" value="TreeGrafter"/>
</dbReference>
<evidence type="ECO:0000256" key="12">
    <source>
        <dbReference type="ARBA" id="ARBA00023239"/>
    </source>
</evidence>
<dbReference type="InterPro" id="IPR007482">
    <property type="entry name" value="Tyr_Pase-like_PTPLA"/>
</dbReference>
<evidence type="ECO:0000256" key="9">
    <source>
        <dbReference type="ARBA" id="ARBA00023098"/>
    </source>
</evidence>
<dbReference type="GO" id="GO:0005789">
    <property type="term" value="C:endoplasmic reticulum membrane"/>
    <property type="evidence" value="ECO:0007669"/>
    <property type="project" value="UniProtKB-SubCell"/>
</dbReference>
<dbReference type="EC" id="4.2.1.134" evidence="4 14"/>
<name>A0AAD5CJH1_AMBAR</name>
<accession>A0AAD5CJH1</accession>
<organism evidence="15 16">
    <name type="scientific">Ambrosia artemisiifolia</name>
    <name type="common">Common ragweed</name>
    <dbReference type="NCBI Taxonomy" id="4212"/>
    <lineage>
        <taxon>Eukaryota</taxon>
        <taxon>Viridiplantae</taxon>
        <taxon>Streptophyta</taxon>
        <taxon>Embryophyta</taxon>
        <taxon>Tracheophyta</taxon>
        <taxon>Spermatophyta</taxon>
        <taxon>Magnoliopsida</taxon>
        <taxon>eudicotyledons</taxon>
        <taxon>Gunneridae</taxon>
        <taxon>Pentapetalae</taxon>
        <taxon>asterids</taxon>
        <taxon>campanulids</taxon>
        <taxon>Asterales</taxon>
        <taxon>Asteraceae</taxon>
        <taxon>Asteroideae</taxon>
        <taxon>Heliantheae alliance</taxon>
        <taxon>Heliantheae</taxon>
        <taxon>Ambrosia</taxon>
    </lineage>
</organism>
<keyword evidence="14" id="KW-0256">Endoplasmic reticulum</keyword>
<comment type="caution">
    <text evidence="15">The sequence shown here is derived from an EMBL/GenBank/DDBJ whole genome shotgun (WGS) entry which is preliminary data.</text>
</comment>
<keyword evidence="10 14" id="KW-0472">Membrane</keyword>
<evidence type="ECO:0000256" key="3">
    <source>
        <dbReference type="ARBA" id="ARBA00007811"/>
    </source>
</evidence>
<gene>
    <name evidence="15" type="ORF">M8C21_003657</name>
</gene>
<dbReference type="PANTHER" id="PTHR11035:SF3">
    <property type="entry name" value="VERY-LONG-CHAIN (3R)-3-HYDROXYACYL-COA DEHYDRATASE"/>
    <property type="match status" value="1"/>
</dbReference>
<evidence type="ECO:0000256" key="2">
    <source>
        <dbReference type="ARBA" id="ARBA00005194"/>
    </source>
</evidence>
<keyword evidence="8 14" id="KW-1133">Transmembrane helix</keyword>
<evidence type="ECO:0000313" key="16">
    <source>
        <dbReference type="Proteomes" id="UP001206925"/>
    </source>
</evidence>
<dbReference type="GO" id="GO:0102158">
    <property type="term" value="F:very-long-chain (3R)-3-hydroxyacyl-CoA dehydratase activity"/>
    <property type="evidence" value="ECO:0007669"/>
    <property type="project" value="UniProtKB-EC"/>
</dbReference>
<comment type="function">
    <text evidence="14">Catalyzes the third of the four reactions of the long-chain fatty acids elongation cycle. This endoplasmic reticulum-bound enzymatic process, allows the addition of two carbons to the chain of long- and very long-chain fatty acids/VLCFAs per cycle. This enzyme catalyzes the dehydration of the 3-hydroxyacyl-CoA intermediate into trans-2,3-enoyl-CoA, within each cycle of fatty acid elongation. Thereby, it participates to the production of VLCFAs of different chain lengths that are involved in multiple biological processes as precursors of membrane lipids and lipid mediators.</text>
</comment>
<evidence type="ECO:0000256" key="8">
    <source>
        <dbReference type="ARBA" id="ARBA00022989"/>
    </source>
</evidence>
<dbReference type="GO" id="GO:0030497">
    <property type="term" value="P:fatty acid elongation"/>
    <property type="evidence" value="ECO:0007669"/>
    <property type="project" value="TreeGrafter"/>
</dbReference>
<evidence type="ECO:0000256" key="1">
    <source>
        <dbReference type="ARBA" id="ARBA00004141"/>
    </source>
</evidence>
<keyword evidence="11 14" id="KW-0275">Fatty acid biosynthesis</keyword>
<keyword evidence="7 14" id="KW-0276">Fatty acid metabolism</keyword>
<dbReference type="Pfam" id="PF04387">
    <property type="entry name" value="PTPLA"/>
    <property type="match status" value="1"/>
</dbReference>
<dbReference type="GO" id="GO:0030148">
    <property type="term" value="P:sphingolipid biosynthetic process"/>
    <property type="evidence" value="ECO:0007669"/>
    <property type="project" value="TreeGrafter"/>
</dbReference>
<evidence type="ECO:0000256" key="5">
    <source>
        <dbReference type="ARBA" id="ARBA00022516"/>
    </source>
</evidence>
<keyword evidence="9 14" id="KW-0443">Lipid metabolism</keyword>